<dbReference type="Gene3D" id="2.115.10.20">
    <property type="entry name" value="Glycosyl hydrolase domain, family 43"/>
    <property type="match status" value="1"/>
</dbReference>
<evidence type="ECO:0000313" key="9">
    <source>
        <dbReference type="Proteomes" id="UP000515703"/>
    </source>
</evidence>
<dbReference type="CDD" id="cd04083">
    <property type="entry name" value="CBM35_Lmo2446-like"/>
    <property type="match status" value="4"/>
</dbReference>
<proteinExistence type="inferred from homology"/>
<dbReference type="InterPro" id="IPR023296">
    <property type="entry name" value="Glyco_hydro_beta-prop_sf"/>
</dbReference>
<dbReference type="Pfam" id="PF16990">
    <property type="entry name" value="CBM_35"/>
    <property type="match status" value="5"/>
</dbReference>
<feature type="compositionally biased region" description="Gly residues" evidence="5">
    <location>
        <begin position="1381"/>
        <end position="1438"/>
    </location>
</feature>
<feature type="domain" description="CBM6" evidence="7">
    <location>
        <begin position="516"/>
        <end position="644"/>
    </location>
</feature>
<dbReference type="Proteomes" id="UP000515703">
    <property type="component" value="Chromosome"/>
</dbReference>
<evidence type="ECO:0000256" key="4">
    <source>
        <dbReference type="ARBA" id="ARBA00023295"/>
    </source>
</evidence>
<dbReference type="Pfam" id="PF03422">
    <property type="entry name" value="CBM_6"/>
    <property type="match status" value="1"/>
</dbReference>
<protein>
    <recommendedName>
        <fullName evidence="7">CBM6 domain-containing protein</fullName>
    </recommendedName>
</protein>
<dbReference type="PROSITE" id="PS51175">
    <property type="entry name" value="CBM6"/>
    <property type="match status" value="6"/>
</dbReference>
<evidence type="ECO:0000259" key="7">
    <source>
        <dbReference type="PROSITE" id="PS51175"/>
    </source>
</evidence>
<keyword evidence="4" id="KW-0326">Glycosidase</keyword>
<keyword evidence="2 6" id="KW-0732">Signal</keyword>
<evidence type="ECO:0000256" key="1">
    <source>
        <dbReference type="ARBA" id="ARBA00009865"/>
    </source>
</evidence>
<dbReference type="GO" id="GO:0005975">
    <property type="term" value="P:carbohydrate metabolic process"/>
    <property type="evidence" value="ECO:0007669"/>
    <property type="project" value="InterPro"/>
</dbReference>
<dbReference type="KEGG" id="acht:bsdcttw_13230"/>
<dbReference type="EMBL" id="AP023368">
    <property type="protein sequence ID" value="BCJ98282.1"/>
    <property type="molecule type" value="Genomic_DNA"/>
</dbReference>
<evidence type="ECO:0000313" key="8">
    <source>
        <dbReference type="EMBL" id="BCJ98282.1"/>
    </source>
</evidence>
<dbReference type="InterPro" id="IPR008964">
    <property type="entry name" value="Invasin/intimin_cell_adhesion"/>
</dbReference>
<feature type="chain" id="PRO_5029908545" description="CBM6 domain-containing protein" evidence="6">
    <location>
        <begin position="27"/>
        <end position="1772"/>
    </location>
</feature>
<dbReference type="SUPFAM" id="SSF49373">
    <property type="entry name" value="Invasin/intimin cell-adhesion fragments"/>
    <property type="match status" value="1"/>
</dbReference>
<feature type="domain" description="CBM6" evidence="7">
    <location>
        <begin position="798"/>
        <end position="923"/>
    </location>
</feature>
<dbReference type="PANTHER" id="PTHR43817">
    <property type="entry name" value="GLYCOSYL HYDROLASE"/>
    <property type="match status" value="1"/>
</dbReference>
<feature type="domain" description="CBM6" evidence="7">
    <location>
        <begin position="389"/>
        <end position="513"/>
    </location>
</feature>
<feature type="region of interest" description="Disordered" evidence="5">
    <location>
        <begin position="1374"/>
        <end position="1450"/>
    </location>
</feature>
<feature type="signal peptide" evidence="6">
    <location>
        <begin position="1"/>
        <end position="26"/>
    </location>
</feature>
<evidence type="ECO:0000256" key="6">
    <source>
        <dbReference type="SAM" id="SignalP"/>
    </source>
</evidence>
<organism evidence="8 9">
    <name type="scientific">Anaerocolumna chitinilytica</name>
    <dbReference type="NCBI Taxonomy" id="1727145"/>
    <lineage>
        <taxon>Bacteria</taxon>
        <taxon>Bacillati</taxon>
        <taxon>Bacillota</taxon>
        <taxon>Clostridia</taxon>
        <taxon>Lachnospirales</taxon>
        <taxon>Lachnospiraceae</taxon>
        <taxon>Anaerocolumna</taxon>
    </lineage>
</organism>
<dbReference type="InterPro" id="IPR008979">
    <property type="entry name" value="Galactose-bd-like_sf"/>
</dbReference>
<dbReference type="SUPFAM" id="SSF75005">
    <property type="entry name" value="Arabinanase/levansucrase/invertase"/>
    <property type="match status" value="1"/>
</dbReference>
<sequence>MGKKLLLLMLLVAMVTTSLPLQTAHAEVESQYRNPLMRGADPTITRDADGFYYCGFATDNNIYLKRAETVLGISTAKSRLVWKKPENFGYVWGPYIYRLAGKWYIYFASGPETDFGYGHPSTYVLENDSPDPFEGNWVLKGSWSNKDENGQATEKAGLMNAEGYGLPCGVITMGGETYYTYTKYFYYEDKYLGTVSGSAIEYTRTKFDECPTIVKMLNPWTLDNGTVADSTGELSKGTECTLARPTYDWEKYGDNINEGAAVVEKDGKVYFAYSASSFMNDNYGVAVSYADLNSDLLNPDSWQKLPVPLMQKSPENSAYGPGSPLFVKSEDGTEDWLIHHAGPVGGQTGSNRWVRATPVSWTDNDFVNVGVPSNPGTVFDRPSGEEKSEVLEAEDATCVGVEKRIISDSARSSGSGNVKFNEAGGYVEFDVEAESAGMYSLDFRYNNVGSATNMQLTVNDSPERTLSFESNGDNTVDLDIFKTYNITLQKGNNKIRLTAPVSSELILDTLTIKKTTLYEAEDATLSGGTKVSTEHAGYNGTGYVDNLYTKGTGVAFKVTAPNTGNYSVDLRYCNGFYGEKINKSLSIYVNGVRVKTADCFYGTSWSDWQDRYDNLNLKQGVNTIEYKYDDTSLGNVNIDYITVTEAVTNTYEAEQANLTGGASLATDHTGFTGTGFVGGLWQDGAVEFNVDVETAATYDVSMKYALGFAGETRNMNLYINGESKGPVTFTGTDSWAKWSEKVVAMDLKEGINTIKLARVGAGQGDINLDNIHLQRRIPWSYQAENATIIEKKAVAVPSTYEAEQATLTGSAIVATDHTGYTGTGFVGGLWQDGAVEFNVDAETAGTYDVALKYALGFIGETRSMNLYINGAFKEKITFTDTGSWDSWGKKVVAMDLSEGNNTIKLAREGVGQGDINLDNIHLQVTTYEAEKAKLSGGASVAIDHTGYTGTGFVAGLWQDGAIEFSVDVLKTDTYDVAMKYALGFIGETRNMNLYVNGVFKEALTFADTGSWNSWGEKVAAMDLNEGNNIIKLVREGAGQGDINLDNIHLQRRELNEGNNTIVLGTEGGQGVISLDNTDPQVTTYEAYEAYQANNASIKVGKHDDQLWYEGTGYVGDFENVSEGIEFTVNVPYTGTHTATVRYSGVQENNMTMSLYVNGNKINQIAFPLTKDLDEWAETTFDVHLNAGDNTIKIVRDADDSGFLNIDSLTIDKYSSAKTSLKDPGLVSGTVYVMKSKTSGKAADVAGYSRDPGALVNEWSYLGNINQMWELLDQGNGYWKLMSSYSGHMLDVADTTNYFTCQQTNDPNSLTQQWKIEKVGDFYRLSNRQYDMVLEVVDGLTNNGTMIRLAAYEEGAARQLWNIANGFDATGIKPVVVTPGGETPGGSTPGGSTPGGSTPGGSTPGGSTPGGSTPGGSTPGGSTPGGSTPGGSTPGGSTPGGSTPSESTQNENISGSIENIVLEDADLKDGSYTLPTDSIVKKITESKDSVVNVAVKRPNSKADTSIILEAEVLTDAAKAGKTLSVTVKDESDLVVYTWSFDKDQLKQSQNKMKDVNLTLDISALNENAALKNVTDGSGIVMNFAYSGVLPAQASVKAYVGNMEGVKAGNKIYFYHVNENTGKLEELPYSSKYTVDAKGYITVDILHCSDYVALTKEAPKDMYVSLTNQIKVTPLQVNLTLGKKKSTSVKIELPLTLQLVNDLKDKTSQSALGAVTVSYSSSNKKVATVDKRGKITAVCAGKTVITTTLKLYNGKVKKVKTDITVKGNSVTVTK</sequence>
<dbReference type="InterPro" id="IPR003343">
    <property type="entry name" value="Big_2"/>
</dbReference>
<dbReference type="Pfam" id="PF02368">
    <property type="entry name" value="Big_2"/>
    <property type="match status" value="1"/>
</dbReference>
<feature type="domain" description="CBM6" evidence="7">
    <location>
        <begin position="1082"/>
        <end position="1211"/>
    </location>
</feature>
<dbReference type="InterPro" id="IPR000772">
    <property type="entry name" value="Ricin_B_lectin"/>
</dbReference>
<dbReference type="GO" id="GO:0004553">
    <property type="term" value="F:hydrolase activity, hydrolyzing O-glycosyl compounds"/>
    <property type="evidence" value="ECO:0007669"/>
    <property type="project" value="InterPro"/>
</dbReference>
<name>A0A7I8DIY6_9FIRM</name>
<dbReference type="RefSeq" id="WP_185258622.1">
    <property type="nucleotide sequence ID" value="NZ_AP023368.1"/>
</dbReference>
<evidence type="ECO:0000256" key="2">
    <source>
        <dbReference type="ARBA" id="ARBA00022729"/>
    </source>
</evidence>
<dbReference type="GO" id="GO:0030246">
    <property type="term" value="F:carbohydrate binding"/>
    <property type="evidence" value="ECO:0007669"/>
    <property type="project" value="InterPro"/>
</dbReference>
<feature type="domain" description="CBM6" evidence="7">
    <location>
        <begin position="925"/>
        <end position="1050"/>
    </location>
</feature>
<reference evidence="8 9" key="1">
    <citation type="submission" date="2020-08" db="EMBL/GenBank/DDBJ databases">
        <title>Draft genome sequencing of an Anaerocolumna strain isolated from anoxic soil subjected to BSD treatment.</title>
        <authorList>
            <person name="Uek A."/>
            <person name="Tonouchi A."/>
        </authorList>
    </citation>
    <scope>NUCLEOTIDE SEQUENCE [LARGE SCALE GENOMIC DNA]</scope>
    <source>
        <strain evidence="8 9">CTTW</strain>
    </source>
</reference>
<keyword evidence="3" id="KW-0378">Hydrolase</keyword>
<keyword evidence="9" id="KW-1185">Reference proteome</keyword>
<dbReference type="InterPro" id="IPR006710">
    <property type="entry name" value="Glyco_hydro_43"/>
</dbReference>
<dbReference type="InterPro" id="IPR035992">
    <property type="entry name" value="Ricin_B-like_lectins"/>
</dbReference>
<evidence type="ECO:0000256" key="3">
    <source>
        <dbReference type="ARBA" id="ARBA00022801"/>
    </source>
</evidence>
<dbReference type="SUPFAM" id="SSF49785">
    <property type="entry name" value="Galactose-binding domain-like"/>
    <property type="match status" value="6"/>
</dbReference>
<dbReference type="CDD" id="cd08980">
    <property type="entry name" value="GH43_LbAraf43-like"/>
    <property type="match status" value="1"/>
</dbReference>
<dbReference type="Pfam" id="PF04616">
    <property type="entry name" value="Glyco_hydro_43"/>
    <property type="match status" value="2"/>
</dbReference>
<dbReference type="PROSITE" id="PS50231">
    <property type="entry name" value="RICIN_B_LECTIN"/>
    <property type="match status" value="1"/>
</dbReference>
<dbReference type="InterPro" id="IPR005084">
    <property type="entry name" value="CBM6"/>
</dbReference>
<dbReference type="Gene3D" id="2.80.10.50">
    <property type="match status" value="1"/>
</dbReference>
<reference evidence="8 9" key="2">
    <citation type="submission" date="2020-08" db="EMBL/GenBank/DDBJ databases">
        <authorList>
            <person name="Ueki A."/>
            <person name="Tonouchi A."/>
        </authorList>
    </citation>
    <scope>NUCLEOTIDE SEQUENCE [LARGE SCALE GENOMIC DNA]</scope>
    <source>
        <strain evidence="8 9">CTTW</strain>
    </source>
</reference>
<feature type="domain" description="CBM6" evidence="7">
    <location>
        <begin position="649"/>
        <end position="774"/>
    </location>
</feature>
<dbReference type="Gene3D" id="2.60.120.260">
    <property type="entry name" value="Galactose-binding domain-like"/>
    <property type="match status" value="6"/>
</dbReference>
<dbReference type="CDD" id="cd00161">
    <property type="entry name" value="beta-trefoil_Ricin-like"/>
    <property type="match status" value="1"/>
</dbReference>
<accession>A0A7I8DIY6</accession>
<gene>
    <name evidence="8" type="ORF">bsdcttw_13230</name>
</gene>
<evidence type="ECO:0000256" key="5">
    <source>
        <dbReference type="SAM" id="MobiDB-lite"/>
    </source>
</evidence>
<dbReference type="Gene3D" id="2.60.40.1080">
    <property type="match status" value="1"/>
</dbReference>
<dbReference type="Pfam" id="PF14200">
    <property type="entry name" value="RicinB_lectin_2"/>
    <property type="match status" value="1"/>
</dbReference>
<dbReference type="SUPFAM" id="SSF50370">
    <property type="entry name" value="Ricin B-like lectins"/>
    <property type="match status" value="1"/>
</dbReference>
<comment type="similarity">
    <text evidence="1">Belongs to the glycosyl hydrolase 43 family.</text>
</comment>
<dbReference type="PANTHER" id="PTHR43817:SF1">
    <property type="entry name" value="HYDROLASE, FAMILY 43, PUTATIVE (AFU_ORTHOLOGUE AFUA_3G01660)-RELATED"/>
    <property type="match status" value="1"/>
</dbReference>